<feature type="compositionally biased region" description="Polar residues" evidence="3">
    <location>
        <begin position="232"/>
        <end position="251"/>
    </location>
</feature>
<dbReference type="KEGG" id="psyt:DSAG12_01966"/>
<dbReference type="AlphaFoldDB" id="A0A5B9DBC2"/>
<keyword evidence="5" id="KW-1185">Reference proteome</keyword>
<organism evidence="4 5">
    <name type="scientific">Promethearchaeum syntrophicum</name>
    <dbReference type="NCBI Taxonomy" id="2594042"/>
    <lineage>
        <taxon>Archaea</taxon>
        <taxon>Promethearchaeati</taxon>
        <taxon>Promethearchaeota</taxon>
        <taxon>Promethearchaeia</taxon>
        <taxon>Promethearchaeales</taxon>
        <taxon>Promethearchaeaceae</taxon>
        <taxon>Promethearchaeum</taxon>
    </lineage>
</organism>
<evidence type="ECO:0000256" key="1">
    <source>
        <dbReference type="PROSITE-ProRule" id="PRU00339"/>
    </source>
</evidence>
<feature type="compositionally biased region" description="Polar residues" evidence="3">
    <location>
        <begin position="78"/>
        <end position="93"/>
    </location>
</feature>
<feature type="repeat" description="TPR" evidence="1">
    <location>
        <begin position="11"/>
        <end position="44"/>
    </location>
</feature>
<proteinExistence type="predicted"/>
<dbReference type="Proteomes" id="UP000321408">
    <property type="component" value="Chromosome"/>
</dbReference>
<accession>A0A5B9DBC2</accession>
<dbReference type="SUPFAM" id="SSF48452">
    <property type="entry name" value="TPR-like"/>
    <property type="match status" value="1"/>
</dbReference>
<dbReference type="EMBL" id="CP042905">
    <property type="protein sequence ID" value="QEE16137.1"/>
    <property type="molecule type" value="Genomic_DNA"/>
</dbReference>
<gene>
    <name evidence="4" type="ORF">DSAG12_01966</name>
</gene>
<feature type="region of interest" description="Disordered" evidence="3">
    <location>
        <begin position="302"/>
        <end position="326"/>
    </location>
</feature>
<evidence type="ECO:0000313" key="5">
    <source>
        <dbReference type="Proteomes" id="UP000321408"/>
    </source>
</evidence>
<evidence type="ECO:0000256" key="3">
    <source>
        <dbReference type="SAM" id="MobiDB-lite"/>
    </source>
</evidence>
<keyword evidence="2" id="KW-0175">Coiled coil</keyword>
<dbReference type="GeneID" id="41329957"/>
<dbReference type="InterPro" id="IPR011990">
    <property type="entry name" value="TPR-like_helical_dom_sf"/>
</dbReference>
<reference evidence="4 5" key="1">
    <citation type="journal article" date="2020" name="Nature">
        <title>Isolation of an archaeon at the prokaryote-eukaryote interface.</title>
        <authorList>
            <person name="Imachi H."/>
            <person name="Nobu M.K."/>
            <person name="Nakahara N."/>
            <person name="Morono Y."/>
            <person name="Ogawara M."/>
            <person name="Takaki Y."/>
            <person name="Takano Y."/>
            <person name="Uematsu K."/>
            <person name="Ikuta T."/>
            <person name="Ito M."/>
            <person name="Matsui Y."/>
            <person name="Miyazaki M."/>
            <person name="Murata K."/>
            <person name="Saito Y."/>
            <person name="Sakai S."/>
            <person name="Song C."/>
            <person name="Tasumi E."/>
            <person name="Yamanaka Y."/>
            <person name="Yamaguchi T."/>
            <person name="Kamagata Y."/>
            <person name="Tamaki H."/>
            <person name="Takai K."/>
        </authorList>
    </citation>
    <scope>NUCLEOTIDE SEQUENCE [LARGE SCALE GENOMIC DNA]</scope>
    <source>
        <strain evidence="4 5">MK-D1</strain>
    </source>
</reference>
<sequence length="985" mass="114087">MPVDETLQNLAFELTDEAESYLDNGNYSEAILKFQQALDLFQKAGLDAIQFEKARQMILKRQKKAMDLDQDSKKKKSITQNKDVSAPISTPPTGEQDLVNDGLDLLEEAEELLDAGRYNEAVQYFYSASEILKTAGWTQEQLTNIKNVVDTILEMLGQSGQSAQPLSVRSQESTQAKPMFVPTFMKTDQKDIIDPSSKQGQPRVSQPYIPSYLKVSGKQPDFIPEQERRHPNQQTQAGYQPSFLKSGQKDYTPQEKSKNQTGRTRSDGQYIPTFAKQEQESAQFDGTSVKKALSLASEGKPFDFSEISSEPHEGEPASISSPKIDQKLSPNTPMFIIVEKRKSVEKKTQDIMKLFKEKQETQQAKLQSVFDIIDKIRDNEQDRKFNLAISQLNNSIEKIKEIPGWTDQATVLYAWLIVLKEKQRINFDPRDENVIFDFGKIRSEFNKIMEDSLALSSSSEVTISFNDLINQELTAEQLYKSKIENEAEIQGIISQLLVEGKNLADKENFVESITKYNKASLLFNNLEWYEQIKQIKEIIEELAVIQKINDQVLIKVQGKSIEGLEAKQIKSAVAKNYKNRQERIAYLEDQKGKQHTVQDEAFSMINKAEKLFHSQNYDESIGLYKKAVNLLLTVGWESQIPTIHDRISEIRYERDKFILQVQKAYQDELDRKEETQKLQDQFQQLIQEKIEEGPPEQTVVKEDAQQDYEVHRQKLESVQKRITTLLESADNYSNVHQFSQAYETIAEAKTVMLEHNWKDQLSFLENFSLRIKHEEELYKKKLQLEQANEQKVLQNQLEFENFLNEQSQIIEKERAEKQAKLMQFQSKQKEQHQIREDAFKYMEEAETAMAKNQYENAIDLYQRANQLFLEIGWNIDINSQIQKVAQEKSTYIRHIKEQEDRKLALENQKRQIEQKKEQKKAEVDNAFQDVKSMLRAMKSPVKQEEEIEKAKKVKAISAKEEAEAKAKAKKELSDFRAMIKKTAKR</sequence>
<feature type="region of interest" description="Disordered" evidence="3">
    <location>
        <begin position="223"/>
        <end position="267"/>
    </location>
</feature>
<dbReference type="InterPro" id="IPR019734">
    <property type="entry name" value="TPR_rpt"/>
</dbReference>
<reference evidence="4 5" key="2">
    <citation type="journal article" date="2024" name="Int. J. Syst. Evol. Microbiol.">
        <title>Promethearchaeum syntrophicum gen. nov., sp. nov., an anaerobic, obligately syntrophic archaeon, the first isolate of the lineage 'Asgard' archaea, and proposal of the new archaeal phylum Promethearchaeota phyl. nov. and kingdom Promethearchaeati regn. nov.</title>
        <authorList>
            <person name="Imachi H."/>
            <person name="Nobu M.K."/>
            <person name="Kato S."/>
            <person name="Takaki Y."/>
            <person name="Miyazaki M."/>
            <person name="Miyata M."/>
            <person name="Ogawara M."/>
            <person name="Saito Y."/>
            <person name="Sakai S."/>
            <person name="Tahara Y.O."/>
            <person name="Takano Y."/>
            <person name="Tasumi E."/>
            <person name="Uematsu K."/>
            <person name="Yoshimura T."/>
            <person name="Itoh T."/>
            <person name="Ohkuma M."/>
            <person name="Takai K."/>
        </authorList>
    </citation>
    <scope>NUCLEOTIDE SEQUENCE [LARGE SCALE GENOMIC DNA]</scope>
    <source>
        <strain evidence="4 5">MK-D1</strain>
    </source>
</reference>
<dbReference type="Gene3D" id="1.25.40.10">
    <property type="entry name" value="Tetratricopeptide repeat domain"/>
    <property type="match status" value="1"/>
</dbReference>
<name>A0A5B9DBC2_9ARCH</name>
<feature type="coiled-coil region" evidence="2">
    <location>
        <begin position="895"/>
        <end position="929"/>
    </location>
</feature>
<evidence type="ECO:0000256" key="2">
    <source>
        <dbReference type="SAM" id="Coils"/>
    </source>
</evidence>
<dbReference type="PROSITE" id="PS50005">
    <property type="entry name" value="TPR"/>
    <property type="match status" value="1"/>
</dbReference>
<dbReference type="SMART" id="SM00028">
    <property type="entry name" value="TPR"/>
    <property type="match status" value="4"/>
</dbReference>
<keyword evidence="1" id="KW-0802">TPR repeat</keyword>
<evidence type="ECO:0000313" key="4">
    <source>
        <dbReference type="EMBL" id="QEE16137.1"/>
    </source>
</evidence>
<feature type="region of interest" description="Disordered" evidence="3">
    <location>
        <begin position="68"/>
        <end position="96"/>
    </location>
</feature>
<dbReference type="RefSeq" id="WP_147663018.1">
    <property type="nucleotide sequence ID" value="NZ_CP042905.2"/>
</dbReference>
<protein>
    <submittedName>
        <fullName evidence="4">Uncharacterized protein</fullName>
    </submittedName>
</protein>